<dbReference type="EMBL" id="LASV01000148">
    <property type="protein sequence ID" value="KKA22242.1"/>
    <property type="molecule type" value="Genomic_DNA"/>
</dbReference>
<accession>A0A0F4YVD6</accession>
<name>A0A0F4YVD6_RASE3</name>
<keyword evidence="1" id="KW-1133">Transmembrane helix</keyword>
<comment type="caution">
    <text evidence="2">The sequence shown here is derived from an EMBL/GenBank/DDBJ whole genome shotgun (WGS) entry which is preliminary data.</text>
</comment>
<sequence>MGPSPWRMPYYFGSPTTEIHRTWIVALVFEFIYFLALLGFLGFLMRKKPARNAQNKIPFVSVLSSLATNALAAFLSIISLFYNVLQHTATQRYVVLLMIQTISQMAAFVLMFFVYYRILSHYLERIHASTERPLLMDALHSFILGILAIISAVKAILYMVVLAQNVNHAYSDVTSTYLNISASQEIIYWLASLEIVGCAAFVMFKAKSFELSRRSGLAWIFLGSLFFYGVHFFYAIIAIRYNLEMVETPSSLTGGVPTIIFAICVLGAYAGISVSCMQLYKRSYPPTVSQPIPLESLVTKPSVSTSVVAGSTSRATP</sequence>
<dbReference type="AlphaFoldDB" id="A0A0F4YVD6"/>
<feature type="transmembrane region" description="Helical" evidence="1">
    <location>
        <begin position="186"/>
        <end position="204"/>
    </location>
</feature>
<evidence type="ECO:0000313" key="3">
    <source>
        <dbReference type="Proteomes" id="UP000053958"/>
    </source>
</evidence>
<feature type="transmembrane region" description="Helical" evidence="1">
    <location>
        <begin position="94"/>
        <end position="118"/>
    </location>
</feature>
<feature type="transmembrane region" description="Helical" evidence="1">
    <location>
        <begin position="259"/>
        <end position="280"/>
    </location>
</feature>
<organism evidence="2 3">
    <name type="scientific">Rasamsonia emersonii (strain ATCC 16479 / CBS 393.64 / IMI 116815)</name>
    <dbReference type="NCBI Taxonomy" id="1408163"/>
    <lineage>
        <taxon>Eukaryota</taxon>
        <taxon>Fungi</taxon>
        <taxon>Dikarya</taxon>
        <taxon>Ascomycota</taxon>
        <taxon>Pezizomycotina</taxon>
        <taxon>Eurotiomycetes</taxon>
        <taxon>Eurotiomycetidae</taxon>
        <taxon>Eurotiales</taxon>
        <taxon>Trichocomaceae</taxon>
        <taxon>Rasamsonia</taxon>
    </lineage>
</organism>
<feature type="transmembrane region" description="Helical" evidence="1">
    <location>
        <begin position="57"/>
        <end position="82"/>
    </location>
</feature>
<evidence type="ECO:0000313" key="2">
    <source>
        <dbReference type="EMBL" id="KKA22242.1"/>
    </source>
</evidence>
<gene>
    <name evidence="2" type="ORF">T310_3737</name>
</gene>
<reference evidence="2 3" key="1">
    <citation type="submission" date="2015-04" db="EMBL/GenBank/DDBJ databases">
        <authorList>
            <person name="Heijne W.H."/>
            <person name="Fedorova N.D."/>
            <person name="Nierman W.C."/>
            <person name="Vollebregt A.W."/>
            <person name="Zhao Z."/>
            <person name="Wu L."/>
            <person name="Kumar M."/>
            <person name="Stam H."/>
            <person name="van den Berg M.A."/>
            <person name="Pel H.J."/>
        </authorList>
    </citation>
    <scope>NUCLEOTIDE SEQUENCE [LARGE SCALE GENOMIC DNA]</scope>
    <source>
        <strain evidence="2 3">CBS 393.64</strain>
    </source>
</reference>
<keyword evidence="3" id="KW-1185">Reference proteome</keyword>
<dbReference type="GeneID" id="25316086"/>
<feature type="transmembrane region" description="Helical" evidence="1">
    <location>
        <begin position="216"/>
        <end position="239"/>
    </location>
</feature>
<evidence type="ECO:0008006" key="4">
    <source>
        <dbReference type="Google" id="ProtNLM"/>
    </source>
</evidence>
<keyword evidence="1" id="KW-0812">Transmembrane</keyword>
<dbReference type="RefSeq" id="XP_013328854.1">
    <property type="nucleotide sequence ID" value="XM_013473400.1"/>
</dbReference>
<protein>
    <recommendedName>
        <fullName evidence="4">Integral membrane protein</fullName>
    </recommendedName>
</protein>
<dbReference type="OrthoDB" id="4504921at2759"/>
<proteinExistence type="predicted"/>
<dbReference type="Proteomes" id="UP000053958">
    <property type="component" value="Unassembled WGS sequence"/>
</dbReference>
<evidence type="ECO:0000256" key="1">
    <source>
        <dbReference type="SAM" id="Phobius"/>
    </source>
</evidence>
<feature type="transmembrane region" description="Helical" evidence="1">
    <location>
        <begin position="139"/>
        <end position="166"/>
    </location>
</feature>
<keyword evidence="1" id="KW-0472">Membrane</keyword>
<feature type="transmembrane region" description="Helical" evidence="1">
    <location>
        <begin position="20"/>
        <end position="45"/>
    </location>
</feature>
<dbReference type="STRING" id="1408163.A0A0F4YVD6"/>